<dbReference type="PANTHER" id="PTHR12110">
    <property type="entry name" value="HYDROXYPYRUVATE ISOMERASE"/>
    <property type="match status" value="1"/>
</dbReference>
<evidence type="ECO:0000313" key="3">
    <source>
        <dbReference type="Proteomes" id="UP000078486"/>
    </source>
</evidence>
<dbReference type="AlphaFoldDB" id="A0A178IBW5"/>
<dbReference type="RefSeq" id="WP_068772926.1">
    <property type="nucleotide sequence ID" value="NZ_CP109796.1"/>
</dbReference>
<feature type="domain" description="Xylose isomerase-like TIM barrel" evidence="1">
    <location>
        <begin position="22"/>
        <end position="258"/>
    </location>
</feature>
<organism evidence="2 3">
    <name type="scientific">Termitidicoccus mucosus</name>
    <dbReference type="NCBI Taxonomy" id="1184151"/>
    <lineage>
        <taxon>Bacteria</taxon>
        <taxon>Pseudomonadati</taxon>
        <taxon>Verrucomicrobiota</taxon>
        <taxon>Opitutia</taxon>
        <taxon>Opitutales</taxon>
        <taxon>Opitutaceae</taxon>
        <taxon>Termitidicoccus</taxon>
    </lineage>
</organism>
<dbReference type="Proteomes" id="UP000078486">
    <property type="component" value="Unassembled WGS sequence"/>
</dbReference>
<keyword evidence="2" id="KW-0413">Isomerase</keyword>
<dbReference type="PANTHER" id="PTHR12110:SF52">
    <property type="entry name" value="XYLOSE ISOMERASE"/>
    <property type="match status" value="1"/>
</dbReference>
<dbReference type="GO" id="GO:0016853">
    <property type="term" value="F:isomerase activity"/>
    <property type="evidence" value="ECO:0007669"/>
    <property type="project" value="UniProtKB-KW"/>
</dbReference>
<dbReference type="Gene3D" id="3.20.20.150">
    <property type="entry name" value="Divalent-metal-dependent TIM barrel enzymes"/>
    <property type="match status" value="1"/>
</dbReference>
<sequence length="270" mass="29426">MHRLCIHTITTKPWSIAEAVRNYAAAGVRHITVWRDAIAPHTPAEAGKLIRDHGLSVTSLCRGGFFPALAAAVRVKAIDENRRCIDEAAALGAPHVVLVCGATPGQSLAESRKQITDGIAALLPHAAAAGVKLAIEPLHPMYAGDRSAVNTMAQARTLCRSLASPHVGIAADTYHIWWDDDLENQLTLAARENLLLAYHVCDWRVPTTDFLNDRGLMGEGAIPLRAITAWVNRTGYTGPIEVEIFSTRLWAADQHVFLKNIITAYRDHVI</sequence>
<name>A0A178IBW5_9BACT</name>
<dbReference type="Pfam" id="PF01261">
    <property type="entry name" value="AP_endonuc_2"/>
    <property type="match status" value="1"/>
</dbReference>
<reference evidence="2 3" key="1">
    <citation type="submission" date="2016-01" db="EMBL/GenBank/DDBJ databases">
        <title>High potential of lignocellulose degradation of a new Verrucomicrobia species.</title>
        <authorList>
            <person name="Wang Y."/>
            <person name="Shi Y."/>
            <person name="Qiu Z."/>
            <person name="Liu S."/>
            <person name="Yang H."/>
        </authorList>
    </citation>
    <scope>NUCLEOTIDE SEQUENCE [LARGE SCALE GENOMIC DNA]</scope>
    <source>
        <strain evidence="2 3">TSB47</strain>
    </source>
</reference>
<evidence type="ECO:0000313" key="2">
    <source>
        <dbReference type="EMBL" id="OAM87111.1"/>
    </source>
</evidence>
<accession>A0A178IBW5</accession>
<keyword evidence="3" id="KW-1185">Reference proteome</keyword>
<dbReference type="SUPFAM" id="SSF51658">
    <property type="entry name" value="Xylose isomerase-like"/>
    <property type="match status" value="1"/>
</dbReference>
<gene>
    <name evidence="2" type="ORF">AW736_24515</name>
</gene>
<dbReference type="InterPro" id="IPR013022">
    <property type="entry name" value="Xyl_isomerase-like_TIM-brl"/>
</dbReference>
<dbReference type="InterPro" id="IPR050312">
    <property type="entry name" value="IolE/XylAMocC-like"/>
</dbReference>
<dbReference type="InterPro" id="IPR036237">
    <property type="entry name" value="Xyl_isomerase-like_sf"/>
</dbReference>
<dbReference type="EMBL" id="LRRQ01000185">
    <property type="protein sequence ID" value="OAM87111.1"/>
    <property type="molecule type" value="Genomic_DNA"/>
</dbReference>
<dbReference type="OrthoDB" id="9782626at2"/>
<comment type="caution">
    <text evidence="2">The sequence shown here is derived from an EMBL/GenBank/DDBJ whole genome shotgun (WGS) entry which is preliminary data.</text>
</comment>
<evidence type="ECO:0000259" key="1">
    <source>
        <dbReference type="Pfam" id="PF01261"/>
    </source>
</evidence>
<dbReference type="STRING" id="1184151.AW736_24515"/>
<proteinExistence type="predicted"/>
<protein>
    <submittedName>
        <fullName evidence="2">Xylose isomerase</fullName>
    </submittedName>
</protein>